<name>A0A6P5Y5E4_DURZI</name>
<dbReference type="Gene3D" id="1.20.930.80">
    <property type="match status" value="1"/>
</dbReference>
<organism evidence="1 2">
    <name type="scientific">Durio zibethinus</name>
    <name type="common">Durian</name>
    <dbReference type="NCBI Taxonomy" id="66656"/>
    <lineage>
        <taxon>Eukaryota</taxon>
        <taxon>Viridiplantae</taxon>
        <taxon>Streptophyta</taxon>
        <taxon>Embryophyta</taxon>
        <taxon>Tracheophyta</taxon>
        <taxon>Spermatophyta</taxon>
        <taxon>Magnoliopsida</taxon>
        <taxon>eudicotyledons</taxon>
        <taxon>Gunneridae</taxon>
        <taxon>Pentapetalae</taxon>
        <taxon>rosids</taxon>
        <taxon>malvids</taxon>
        <taxon>Malvales</taxon>
        <taxon>Malvaceae</taxon>
        <taxon>Helicteroideae</taxon>
        <taxon>Durio</taxon>
    </lineage>
</organism>
<sequence length="163" mass="17974">MEVVRSHRKSSYNDVVVSTLPLYRSLPPLEVRLEDFELFAMDRLRVSHPVFAQAMDLWKVNRSHLQATDDVNKNIISHFVIRLVYCITSPRNAVSASGLKEVGESGSHDAASGNCTSEDKTNGSSSSGFFGMMFSGGNGSFLTRTRSATNAVPQQMRSSRQLS</sequence>
<dbReference type="Proteomes" id="UP000515121">
    <property type="component" value="Unplaced"/>
</dbReference>
<dbReference type="RefSeq" id="XP_022735640.1">
    <property type="nucleotide sequence ID" value="XM_022879905.1"/>
</dbReference>
<proteinExistence type="predicted"/>
<dbReference type="KEGG" id="dzi:111289025"/>
<dbReference type="OrthoDB" id="1748688at2759"/>
<evidence type="ECO:0000313" key="2">
    <source>
        <dbReference type="RefSeq" id="XP_022735640.1"/>
    </source>
</evidence>
<dbReference type="GeneID" id="111289025"/>
<dbReference type="AlphaFoldDB" id="A0A6P5Y5E4"/>
<protein>
    <submittedName>
        <fullName evidence="2">Probable DNA primase large subunit</fullName>
    </submittedName>
</protein>
<accession>A0A6P5Y5E4</accession>
<evidence type="ECO:0000313" key="1">
    <source>
        <dbReference type="Proteomes" id="UP000515121"/>
    </source>
</evidence>
<reference evidence="2" key="1">
    <citation type="submission" date="2025-08" db="UniProtKB">
        <authorList>
            <consortium name="RefSeq"/>
        </authorList>
    </citation>
    <scope>IDENTIFICATION</scope>
    <source>
        <tissue evidence="2">Fruit stalk</tissue>
    </source>
</reference>
<keyword evidence="1" id="KW-1185">Reference proteome</keyword>
<gene>
    <name evidence="2" type="primary">LOC111289025</name>
</gene>